<organism evidence="1 2">
    <name type="scientific">Ramazzottius varieornatus</name>
    <name type="common">Water bear</name>
    <name type="synonym">Tardigrade</name>
    <dbReference type="NCBI Taxonomy" id="947166"/>
    <lineage>
        <taxon>Eukaryota</taxon>
        <taxon>Metazoa</taxon>
        <taxon>Ecdysozoa</taxon>
        <taxon>Tardigrada</taxon>
        <taxon>Eutardigrada</taxon>
        <taxon>Parachela</taxon>
        <taxon>Hypsibioidea</taxon>
        <taxon>Ramazzottiidae</taxon>
        <taxon>Ramazzottius</taxon>
    </lineage>
</organism>
<name>A0A1D1W246_RAMVA</name>
<proteinExistence type="predicted"/>
<dbReference type="AlphaFoldDB" id="A0A1D1W246"/>
<reference evidence="1 2" key="1">
    <citation type="journal article" date="2016" name="Nat. Commun.">
        <title>Extremotolerant tardigrade genome and improved radiotolerance of human cultured cells by tardigrade-unique protein.</title>
        <authorList>
            <person name="Hashimoto T."/>
            <person name="Horikawa D.D."/>
            <person name="Saito Y."/>
            <person name="Kuwahara H."/>
            <person name="Kozuka-Hata H."/>
            <person name="Shin-I T."/>
            <person name="Minakuchi Y."/>
            <person name="Ohishi K."/>
            <person name="Motoyama A."/>
            <person name="Aizu T."/>
            <person name="Enomoto A."/>
            <person name="Kondo K."/>
            <person name="Tanaka S."/>
            <person name="Hara Y."/>
            <person name="Koshikawa S."/>
            <person name="Sagara H."/>
            <person name="Miura T."/>
            <person name="Yokobori S."/>
            <person name="Miyagawa K."/>
            <person name="Suzuki Y."/>
            <person name="Kubo T."/>
            <person name="Oyama M."/>
            <person name="Kohara Y."/>
            <person name="Fujiyama A."/>
            <person name="Arakawa K."/>
            <person name="Katayama T."/>
            <person name="Toyoda A."/>
            <person name="Kunieda T."/>
        </authorList>
    </citation>
    <scope>NUCLEOTIDE SEQUENCE [LARGE SCALE GENOMIC DNA]</scope>
    <source>
        <strain evidence="1 2">YOKOZUNA-1</strain>
    </source>
</reference>
<evidence type="ECO:0000313" key="1">
    <source>
        <dbReference type="EMBL" id="GAV07481.1"/>
    </source>
</evidence>
<keyword evidence="2" id="KW-1185">Reference proteome</keyword>
<dbReference type="EMBL" id="BDGG01000015">
    <property type="protein sequence ID" value="GAV07481.1"/>
    <property type="molecule type" value="Genomic_DNA"/>
</dbReference>
<sequence length="137" mass="14913">MSPKAVASQATTVARFSDPVKITVSWTVPQFSTLEYASLQSGKTIWTSIANLRILGSTSLAVREGSKFGDSIAIKGVTNERETGKGSAAGLSVINVENRPQRKRPGVRDSFQRFELNNDGNEERARLLSWPVTANCK</sequence>
<comment type="caution">
    <text evidence="1">The sequence shown here is derived from an EMBL/GenBank/DDBJ whole genome shotgun (WGS) entry which is preliminary data.</text>
</comment>
<protein>
    <submittedName>
        <fullName evidence="1">Uncharacterized protein</fullName>
    </submittedName>
</protein>
<evidence type="ECO:0000313" key="2">
    <source>
        <dbReference type="Proteomes" id="UP000186922"/>
    </source>
</evidence>
<gene>
    <name evidence="1" type="primary">RvY_17308-1</name>
    <name evidence="1" type="synonym">RvY_17308.1</name>
    <name evidence="1" type="ORF">RvY_17308</name>
</gene>
<dbReference type="Proteomes" id="UP000186922">
    <property type="component" value="Unassembled WGS sequence"/>
</dbReference>
<accession>A0A1D1W246</accession>